<evidence type="ECO:0000259" key="2">
    <source>
        <dbReference type="Pfam" id="PF01989"/>
    </source>
</evidence>
<evidence type="ECO:0000313" key="4">
    <source>
        <dbReference type="Proteomes" id="UP000295043"/>
    </source>
</evidence>
<accession>A0A4R2BCB8</accession>
<dbReference type="Pfam" id="PF01989">
    <property type="entry name" value="AcnX_swivel_put"/>
    <property type="match status" value="1"/>
</dbReference>
<reference evidence="3 4" key="1">
    <citation type="submission" date="2019-03" db="EMBL/GenBank/DDBJ databases">
        <title>Genomic Encyclopedia of Type Strains, Phase IV (KMG-V): Genome sequencing to study the core and pangenomes of soil and plant-associated prokaryotes.</title>
        <authorList>
            <person name="Whitman W."/>
        </authorList>
    </citation>
    <scope>NUCLEOTIDE SEQUENCE [LARGE SCALE GENOMIC DNA]</scope>
    <source>
        <strain evidence="3 4">23C40</strain>
    </source>
</reference>
<gene>
    <name evidence="3" type="ORF">EV184_12227</name>
</gene>
<name>A0A4R2BCB8_9HYPH</name>
<dbReference type="EMBL" id="SLVU01000022">
    <property type="protein sequence ID" value="TCN23189.1"/>
    <property type="molecule type" value="Genomic_DNA"/>
</dbReference>
<organism evidence="3 4">
    <name type="scientific">Sinorhizobium americanum</name>
    <dbReference type="NCBI Taxonomy" id="194963"/>
    <lineage>
        <taxon>Bacteria</taxon>
        <taxon>Pseudomonadati</taxon>
        <taxon>Pseudomonadota</taxon>
        <taxon>Alphaproteobacteria</taxon>
        <taxon>Hyphomicrobiales</taxon>
        <taxon>Rhizobiaceae</taxon>
        <taxon>Sinorhizobium/Ensifer group</taxon>
        <taxon>Sinorhizobium</taxon>
    </lineage>
</organism>
<dbReference type="InterPro" id="IPR002840">
    <property type="entry name" value="PMDh-S-like_dom"/>
</dbReference>
<dbReference type="PANTHER" id="PTHR36577:SF3">
    <property type="entry name" value="DUF521 DOMAIN PROTEIN (AFU_ORTHOLOGUE AFUA_6G00490)"/>
    <property type="match status" value="1"/>
</dbReference>
<evidence type="ECO:0000256" key="1">
    <source>
        <dbReference type="ARBA" id="ARBA00023239"/>
    </source>
</evidence>
<evidence type="ECO:0000313" key="3">
    <source>
        <dbReference type="EMBL" id="TCN23189.1"/>
    </source>
</evidence>
<proteinExistence type="predicted"/>
<sequence>MTVRLQATTLVAGSAAAETLVLSEPLSFWGGLDSATGRIIDQWHPQKYEVMSGRILVMRAGRGSSSGSSVLAEALRRGTGPAGIVLLARDAIVTVGAMVAAELYGKACPVVLASEADWTAVTGAASLSIDAQDEAATIEI</sequence>
<dbReference type="RefSeq" id="WP_132079579.1">
    <property type="nucleotide sequence ID" value="NZ_SLVU01000022.1"/>
</dbReference>
<keyword evidence="1" id="KW-0456">Lyase</keyword>
<protein>
    <submittedName>
        <fullName evidence="3">Putative aconitase subunit 2</fullName>
    </submittedName>
</protein>
<dbReference type="GO" id="GO:0016829">
    <property type="term" value="F:lyase activity"/>
    <property type="evidence" value="ECO:0007669"/>
    <property type="project" value="UniProtKB-KW"/>
</dbReference>
<comment type="caution">
    <text evidence="3">The sequence shown here is derived from an EMBL/GenBank/DDBJ whole genome shotgun (WGS) entry which is preliminary data.</text>
</comment>
<dbReference type="Gene3D" id="3.50.30.10">
    <property type="entry name" value="Phosphohistidine domain"/>
    <property type="match status" value="1"/>
</dbReference>
<dbReference type="Proteomes" id="UP000295043">
    <property type="component" value="Unassembled WGS sequence"/>
</dbReference>
<dbReference type="PANTHER" id="PTHR36577">
    <property type="entry name" value="DUF521 DOMAIN PROTEIN (AFU_ORTHOLOGUE AFUA_6G00490)"/>
    <property type="match status" value="1"/>
</dbReference>
<dbReference type="AlphaFoldDB" id="A0A4R2BCB8"/>
<feature type="domain" description="Phosphomevalonate dehydratase small subunit-like" evidence="2">
    <location>
        <begin position="26"/>
        <end position="100"/>
    </location>
</feature>
<dbReference type="SUPFAM" id="SSF52016">
    <property type="entry name" value="LeuD/IlvD-like"/>
    <property type="match status" value="1"/>
</dbReference>